<dbReference type="InterPro" id="IPR052715">
    <property type="entry name" value="RAYT_transposase"/>
</dbReference>
<evidence type="ECO:0000259" key="1">
    <source>
        <dbReference type="SMART" id="SM01321"/>
    </source>
</evidence>
<gene>
    <name evidence="2" type="ORF">ACFOFO_07935</name>
</gene>
<dbReference type="SMART" id="SM01321">
    <property type="entry name" value="Y1_Tnp"/>
    <property type="match status" value="1"/>
</dbReference>
<dbReference type="PANTHER" id="PTHR36966">
    <property type="entry name" value="REP-ASSOCIATED TYROSINE TRANSPOSASE"/>
    <property type="match status" value="1"/>
</dbReference>
<accession>A0ABV7EYU0</accession>
<feature type="domain" description="Transposase IS200-like" evidence="1">
    <location>
        <begin position="8"/>
        <end position="116"/>
    </location>
</feature>
<dbReference type="EMBL" id="JBHRTP010000022">
    <property type="protein sequence ID" value="MFC3107889.1"/>
    <property type="molecule type" value="Genomic_DNA"/>
</dbReference>
<evidence type="ECO:0000313" key="2">
    <source>
        <dbReference type="EMBL" id="MFC3107889.1"/>
    </source>
</evidence>
<protein>
    <submittedName>
        <fullName evidence="2">Transposase</fullName>
    </submittedName>
</protein>
<dbReference type="InterPro" id="IPR002686">
    <property type="entry name" value="Transposase_17"/>
</dbReference>
<reference evidence="3" key="1">
    <citation type="journal article" date="2019" name="Int. J. Syst. Evol. Microbiol.">
        <title>The Global Catalogue of Microorganisms (GCM) 10K type strain sequencing project: providing services to taxonomists for standard genome sequencing and annotation.</title>
        <authorList>
            <consortium name="The Broad Institute Genomics Platform"/>
            <consortium name="The Broad Institute Genome Sequencing Center for Infectious Disease"/>
            <person name="Wu L."/>
            <person name="Ma J."/>
        </authorList>
    </citation>
    <scope>NUCLEOTIDE SEQUENCE [LARGE SCALE GENOMIC DNA]</scope>
    <source>
        <strain evidence="3">KCTC 42986</strain>
    </source>
</reference>
<dbReference type="NCBIfam" id="NF047646">
    <property type="entry name" value="REP_Tyr_transpos"/>
    <property type="match status" value="1"/>
</dbReference>
<sequence length="116" mass="13913">MRYRRANTAGATYFFTVNLADRNSNLLTEQIDVLRNAMRKIRQSHPFDIIAMVVLPDHLHAIWRLPAGDADFPLRWSLIKAAFSREMPKTEVIRRSRKLKRERGIWQRRYWEHHSK</sequence>
<dbReference type="PANTHER" id="PTHR36966:SF1">
    <property type="entry name" value="REP-ASSOCIATED TYROSINE TRANSPOSASE"/>
    <property type="match status" value="1"/>
</dbReference>
<name>A0ABV7EYU0_9BURK</name>
<dbReference type="RefSeq" id="WP_390331307.1">
    <property type="nucleotide sequence ID" value="NZ_JBHRTP010000022.1"/>
</dbReference>
<keyword evidence="3" id="KW-1185">Reference proteome</keyword>
<comment type="caution">
    <text evidence="2">The sequence shown here is derived from an EMBL/GenBank/DDBJ whole genome shotgun (WGS) entry which is preliminary data.</text>
</comment>
<dbReference type="InterPro" id="IPR036515">
    <property type="entry name" value="Transposase_17_sf"/>
</dbReference>
<dbReference type="Proteomes" id="UP001595530">
    <property type="component" value="Unassembled WGS sequence"/>
</dbReference>
<dbReference type="Gene3D" id="3.30.70.1290">
    <property type="entry name" value="Transposase IS200-like"/>
    <property type="match status" value="1"/>
</dbReference>
<evidence type="ECO:0000313" key="3">
    <source>
        <dbReference type="Proteomes" id="UP001595530"/>
    </source>
</evidence>
<proteinExistence type="predicted"/>
<organism evidence="2 3">
    <name type="scientific">Undibacterium arcticum</name>
    <dbReference type="NCBI Taxonomy" id="1762892"/>
    <lineage>
        <taxon>Bacteria</taxon>
        <taxon>Pseudomonadati</taxon>
        <taxon>Pseudomonadota</taxon>
        <taxon>Betaproteobacteria</taxon>
        <taxon>Burkholderiales</taxon>
        <taxon>Oxalobacteraceae</taxon>
        <taxon>Undibacterium</taxon>
    </lineage>
</organism>
<dbReference type="SUPFAM" id="SSF143422">
    <property type="entry name" value="Transposase IS200-like"/>
    <property type="match status" value="1"/>
</dbReference>